<accession>A0ABU3PDF0</accession>
<name>A0ABU3PDF0_9BURK</name>
<feature type="domain" description="Isochorismatase-like" evidence="2">
    <location>
        <begin position="3"/>
        <end position="150"/>
    </location>
</feature>
<dbReference type="PANTHER" id="PTHR43540:SF6">
    <property type="entry name" value="ISOCHORISMATASE-LIKE DOMAIN-CONTAINING PROTEIN"/>
    <property type="match status" value="1"/>
</dbReference>
<dbReference type="InterPro" id="IPR000868">
    <property type="entry name" value="Isochorismatase-like_dom"/>
</dbReference>
<dbReference type="Proteomes" id="UP001246372">
    <property type="component" value="Unassembled WGS sequence"/>
</dbReference>
<dbReference type="Gene3D" id="3.40.50.850">
    <property type="entry name" value="Isochorismatase-like"/>
    <property type="match status" value="1"/>
</dbReference>
<proteinExistence type="predicted"/>
<dbReference type="InterPro" id="IPR050272">
    <property type="entry name" value="Isochorismatase-like_hydrls"/>
</dbReference>
<dbReference type="InterPro" id="IPR036380">
    <property type="entry name" value="Isochorismatase-like_sf"/>
</dbReference>
<dbReference type="Pfam" id="PF00857">
    <property type="entry name" value="Isochorismatase"/>
    <property type="match status" value="1"/>
</dbReference>
<evidence type="ECO:0000313" key="3">
    <source>
        <dbReference type="EMBL" id="MDT9000580.1"/>
    </source>
</evidence>
<comment type="caution">
    <text evidence="3">The sequence shown here is derived from an EMBL/GenBank/DDBJ whole genome shotgun (WGS) entry which is preliminary data.</text>
</comment>
<keyword evidence="1" id="KW-0378">Hydrolase</keyword>
<protein>
    <submittedName>
        <fullName evidence="3">Isochorismatase family protein</fullName>
    </submittedName>
</protein>
<evidence type="ECO:0000259" key="2">
    <source>
        <dbReference type="Pfam" id="PF00857"/>
    </source>
</evidence>
<dbReference type="SUPFAM" id="SSF52499">
    <property type="entry name" value="Isochorismatase-like hydrolases"/>
    <property type="match status" value="1"/>
</dbReference>
<gene>
    <name evidence="3" type="ORF">RQP53_15000</name>
</gene>
<dbReference type="PANTHER" id="PTHR43540">
    <property type="entry name" value="PEROXYUREIDOACRYLATE/UREIDOACRYLATE AMIDOHYDROLASE-RELATED"/>
    <property type="match status" value="1"/>
</dbReference>
<reference evidence="3" key="1">
    <citation type="submission" date="2023-09" db="EMBL/GenBank/DDBJ databases">
        <title>Paucibacter sp. APW11 Genome sequencing and assembly.</title>
        <authorList>
            <person name="Kim I."/>
        </authorList>
    </citation>
    <scope>NUCLEOTIDE SEQUENCE</scope>
    <source>
        <strain evidence="3">APW11</strain>
    </source>
</reference>
<sequence>MKTALIVIDVQESFRQRPYWNEADYPAYIERNNALIAGAEQLGLPIVRIFHNDGPETADNPFALASGHVRQLAELRAYTPAAEFIKHRHSALSGTGLSIWLHQQGIQRLIISGIRTEQCCETTTRHASDEGWTVDYVTEATLTFAMTHKSGAVLSPADIKLRTETMLQDRFADIVSVEQALQRARRALDQV</sequence>
<dbReference type="EMBL" id="JAVXZY010000006">
    <property type="protein sequence ID" value="MDT9000580.1"/>
    <property type="molecule type" value="Genomic_DNA"/>
</dbReference>
<keyword evidence="4" id="KW-1185">Reference proteome</keyword>
<dbReference type="RefSeq" id="WP_315651273.1">
    <property type="nucleotide sequence ID" value="NZ_JAVXZY010000006.1"/>
</dbReference>
<evidence type="ECO:0000313" key="4">
    <source>
        <dbReference type="Proteomes" id="UP001246372"/>
    </source>
</evidence>
<evidence type="ECO:0000256" key="1">
    <source>
        <dbReference type="ARBA" id="ARBA00022801"/>
    </source>
</evidence>
<organism evidence="3 4">
    <name type="scientific">Roseateles aquae</name>
    <dbReference type="NCBI Taxonomy" id="3077235"/>
    <lineage>
        <taxon>Bacteria</taxon>
        <taxon>Pseudomonadati</taxon>
        <taxon>Pseudomonadota</taxon>
        <taxon>Betaproteobacteria</taxon>
        <taxon>Burkholderiales</taxon>
        <taxon>Sphaerotilaceae</taxon>
        <taxon>Roseateles</taxon>
    </lineage>
</organism>